<dbReference type="GO" id="GO:0005634">
    <property type="term" value="C:nucleus"/>
    <property type="evidence" value="ECO:0007669"/>
    <property type="project" value="TreeGrafter"/>
</dbReference>
<dbReference type="CDD" id="cd00200">
    <property type="entry name" value="WD40"/>
    <property type="match status" value="1"/>
</dbReference>
<feature type="compositionally biased region" description="Basic and acidic residues" evidence="5">
    <location>
        <begin position="362"/>
        <end position="373"/>
    </location>
</feature>
<proteinExistence type="predicted"/>
<feature type="compositionally biased region" description="Low complexity" evidence="5">
    <location>
        <begin position="576"/>
        <end position="588"/>
    </location>
</feature>
<dbReference type="PRINTS" id="PR00320">
    <property type="entry name" value="GPROTEINBRPT"/>
</dbReference>
<feature type="repeat" description="WD" evidence="4">
    <location>
        <begin position="417"/>
        <end position="458"/>
    </location>
</feature>
<dbReference type="InterPro" id="IPR036322">
    <property type="entry name" value="WD40_repeat_dom_sf"/>
</dbReference>
<dbReference type="Proteomes" id="UP000799118">
    <property type="component" value="Unassembled WGS sequence"/>
</dbReference>
<keyword evidence="2 4" id="KW-0853">WD repeat</keyword>
<keyword evidence="8" id="KW-1185">Reference proteome</keyword>
<reference evidence="7" key="1">
    <citation type="journal article" date="2019" name="Environ. Microbiol.">
        <title>Fungal ecological strategies reflected in gene transcription - a case study of two litter decomposers.</title>
        <authorList>
            <person name="Barbi F."/>
            <person name="Kohler A."/>
            <person name="Barry K."/>
            <person name="Baskaran P."/>
            <person name="Daum C."/>
            <person name="Fauchery L."/>
            <person name="Ihrmark K."/>
            <person name="Kuo A."/>
            <person name="LaButti K."/>
            <person name="Lipzen A."/>
            <person name="Morin E."/>
            <person name="Grigoriev I.V."/>
            <person name="Henrissat B."/>
            <person name="Lindahl B."/>
            <person name="Martin F."/>
        </authorList>
    </citation>
    <scope>NUCLEOTIDE SEQUENCE</scope>
    <source>
        <strain evidence="7">JB14</strain>
    </source>
</reference>
<dbReference type="SUPFAM" id="SSF50978">
    <property type="entry name" value="WD40 repeat-like"/>
    <property type="match status" value="1"/>
</dbReference>
<dbReference type="Gene3D" id="2.130.10.10">
    <property type="entry name" value="YVTN repeat-like/Quinoprotein amine dehydrogenase"/>
    <property type="match status" value="2"/>
</dbReference>
<accession>A0A6A4I9K4</accession>
<evidence type="ECO:0000256" key="5">
    <source>
        <dbReference type="SAM" id="MobiDB-lite"/>
    </source>
</evidence>
<feature type="compositionally biased region" description="Polar residues" evidence="5">
    <location>
        <begin position="680"/>
        <end position="691"/>
    </location>
</feature>
<evidence type="ECO:0000256" key="3">
    <source>
        <dbReference type="ARBA" id="ARBA00022737"/>
    </source>
</evidence>
<dbReference type="InterPro" id="IPR020472">
    <property type="entry name" value="WD40_PAC1"/>
</dbReference>
<dbReference type="InterPro" id="IPR001810">
    <property type="entry name" value="F-box_dom"/>
</dbReference>
<keyword evidence="1" id="KW-0963">Cytoplasm</keyword>
<dbReference type="PROSITE" id="PS00678">
    <property type="entry name" value="WD_REPEATS_1"/>
    <property type="match status" value="5"/>
</dbReference>
<feature type="repeat" description="WD" evidence="4">
    <location>
        <begin position="499"/>
        <end position="538"/>
    </location>
</feature>
<feature type="domain" description="F-box" evidence="6">
    <location>
        <begin position="106"/>
        <end position="153"/>
    </location>
</feature>
<evidence type="ECO:0000259" key="6">
    <source>
        <dbReference type="PROSITE" id="PS50181"/>
    </source>
</evidence>
<dbReference type="PROSITE" id="PS50181">
    <property type="entry name" value="FBOX"/>
    <property type="match status" value="1"/>
</dbReference>
<keyword evidence="3" id="KW-0677">Repeat</keyword>
<evidence type="ECO:0000256" key="1">
    <source>
        <dbReference type="ARBA" id="ARBA00022490"/>
    </source>
</evidence>
<dbReference type="Pfam" id="PF00400">
    <property type="entry name" value="WD40"/>
    <property type="match status" value="5"/>
</dbReference>
<dbReference type="AlphaFoldDB" id="A0A6A4I9K4"/>
<feature type="region of interest" description="Disordered" evidence="5">
    <location>
        <begin position="769"/>
        <end position="790"/>
    </location>
</feature>
<feature type="region of interest" description="Disordered" evidence="5">
    <location>
        <begin position="669"/>
        <end position="714"/>
    </location>
</feature>
<dbReference type="InterPro" id="IPR001680">
    <property type="entry name" value="WD40_rpt"/>
</dbReference>
<dbReference type="Gene3D" id="1.20.1280.50">
    <property type="match status" value="1"/>
</dbReference>
<dbReference type="GO" id="GO:0043130">
    <property type="term" value="F:ubiquitin binding"/>
    <property type="evidence" value="ECO:0007669"/>
    <property type="project" value="TreeGrafter"/>
</dbReference>
<feature type="region of interest" description="Disordered" evidence="5">
    <location>
        <begin position="361"/>
        <end position="384"/>
    </location>
</feature>
<evidence type="ECO:0000313" key="8">
    <source>
        <dbReference type="Proteomes" id="UP000799118"/>
    </source>
</evidence>
<dbReference type="OrthoDB" id="190105at2759"/>
<feature type="repeat" description="WD" evidence="4">
    <location>
        <begin position="621"/>
        <end position="662"/>
    </location>
</feature>
<dbReference type="GO" id="GO:0005737">
    <property type="term" value="C:cytoplasm"/>
    <property type="evidence" value="ECO:0007669"/>
    <property type="project" value="TreeGrafter"/>
</dbReference>
<dbReference type="GO" id="GO:0010992">
    <property type="term" value="P:ubiquitin recycling"/>
    <property type="evidence" value="ECO:0007669"/>
    <property type="project" value="TreeGrafter"/>
</dbReference>
<dbReference type="SMART" id="SM00320">
    <property type="entry name" value="WD40"/>
    <property type="match status" value="7"/>
</dbReference>
<feature type="repeat" description="WD" evidence="4">
    <location>
        <begin position="459"/>
        <end position="498"/>
    </location>
</feature>
<dbReference type="PROSITE" id="PS50294">
    <property type="entry name" value="WD_REPEATS_REGION"/>
    <property type="match status" value="4"/>
</dbReference>
<dbReference type="PANTHER" id="PTHR19849:SF0">
    <property type="entry name" value="PHOSPHOLIPASE A-2-ACTIVATING PROTEIN"/>
    <property type="match status" value="1"/>
</dbReference>
<dbReference type="GO" id="GO:0043161">
    <property type="term" value="P:proteasome-mediated ubiquitin-dependent protein catabolic process"/>
    <property type="evidence" value="ECO:0007669"/>
    <property type="project" value="TreeGrafter"/>
</dbReference>
<organism evidence="7 8">
    <name type="scientific">Gymnopus androsaceus JB14</name>
    <dbReference type="NCBI Taxonomy" id="1447944"/>
    <lineage>
        <taxon>Eukaryota</taxon>
        <taxon>Fungi</taxon>
        <taxon>Dikarya</taxon>
        <taxon>Basidiomycota</taxon>
        <taxon>Agaricomycotina</taxon>
        <taxon>Agaricomycetes</taxon>
        <taxon>Agaricomycetidae</taxon>
        <taxon>Agaricales</taxon>
        <taxon>Marasmiineae</taxon>
        <taxon>Omphalotaceae</taxon>
        <taxon>Gymnopus</taxon>
    </lineage>
</organism>
<dbReference type="InterPro" id="IPR015943">
    <property type="entry name" value="WD40/YVTN_repeat-like_dom_sf"/>
</dbReference>
<feature type="compositionally biased region" description="Basic and acidic residues" evidence="5">
    <location>
        <begin position="270"/>
        <end position="281"/>
    </location>
</feature>
<feature type="region of interest" description="Disordered" evidence="5">
    <location>
        <begin position="264"/>
        <end position="291"/>
    </location>
</feature>
<name>A0A6A4I9K4_9AGAR</name>
<dbReference type="InterPro" id="IPR036047">
    <property type="entry name" value="F-box-like_dom_sf"/>
</dbReference>
<evidence type="ECO:0000313" key="7">
    <source>
        <dbReference type="EMBL" id="KAE9405375.1"/>
    </source>
</evidence>
<dbReference type="PANTHER" id="PTHR19849">
    <property type="entry name" value="PHOSPHOLIPASE A-2-ACTIVATING PROTEIN"/>
    <property type="match status" value="1"/>
</dbReference>
<sequence>MAHSVNLYTNLQQDLAMESMDTPFSEPALQPQQTASTSQMLYMPIDSPPTPAPSPGPPTILQPISSLLALPQNPVLRRQYLSALLHSCTSTELLFISNTIAPLLKRDFLRALPIELALHVLHFVDEPKTLARAAQVSRWWRRLVNDETLWKRLCKAFRFDENLPSGAGFSFREHFKYYYTITQNWYKGGHLLRAHRVPASSITTQDSGVVTSLALNADWVVVGLANCRIHVFSAQTGVLSRTLVGHELGVWAVCLVGSGGWMDGPGRSEQAGDREFRRPENPRSSYSESDIETIHNKDVREDIGSDGSDYPGHQFLPPSLRIALGLRPRADSEEEGDWDGDDQHHTVFNEDAELEDMDVDVDIDHGNGTESRHPGKPSSATGYSEGWGQPNALVVSGGCDKAVRVWDIRSGYCIYTLHGHSSTIRCIKVLHNRPLAVSGSRDNTVRVWDIQKGQLSKTLEGHTASVRCLDVCGNRVVSGSYDTTCRLWDVDTGQCIHILQGHLHQIYSVAFDGIRIASGGLDTTVRVWDAETGECKTTLQGHTALVCQLQLDRNMLATGGSDGRVIVFSLPMTSLSSSSSTYHNHPSSPDSSTSRENHTYPPSSFVSHHENQFHYTPLHRIAAHDSSVTSLQFDRRLGLLVTGGNDGRVRVWEVETGLWVRDLTSAQCSPGLSGEGFGDPSSTGRDPNSSPRQTQRTERRVRTRSKSNSGRRVQANSNFGLGECECVWKVGFAYSSPSARGSGGAEVCAIMCRRQGKTVMEIWSLKPREEAERVNETEEGEGEGSNVRDC</sequence>
<dbReference type="EMBL" id="ML769409">
    <property type="protein sequence ID" value="KAE9405375.1"/>
    <property type="molecule type" value="Genomic_DNA"/>
</dbReference>
<dbReference type="Pfam" id="PF12937">
    <property type="entry name" value="F-box-like"/>
    <property type="match status" value="1"/>
</dbReference>
<protein>
    <submittedName>
        <fullName evidence="7">WD40 repeat-like protein</fullName>
    </submittedName>
</protein>
<dbReference type="SUPFAM" id="SSF81383">
    <property type="entry name" value="F-box domain"/>
    <property type="match status" value="1"/>
</dbReference>
<feature type="repeat" description="WD" evidence="4">
    <location>
        <begin position="393"/>
        <end position="416"/>
    </location>
</feature>
<dbReference type="InterPro" id="IPR019775">
    <property type="entry name" value="WD40_repeat_CS"/>
</dbReference>
<dbReference type="PROSITE" id="PS50082">
    <property type="entry name" value="WD_REPEATS_2"/>
    <property type="match status" value="5"/>
</dbReference>
<evidence type="ECO:0000256" key="4">
    <source>
        <dbReference type="PROSITE-ProRule" id="PRU00221"/>
    </source>
</evidence>
<gene>
    <name evidence="7" type="ORF">BT96DRAFT_1015605</name>
</gene>
<dbReference type="SMART" id="SM00256">
    <property type="entry name" value="FBOX"/>
    <property type="match status" value="1"/>
</dbReference>
<evidence type="ECO:0000256" key="2">
    <source>
        <dbReference type="ARBA" id="ARBA00022574"/>
    </source>
</evidence>
<feature type="region of interest" description="Disordered" evidence="5">
    <location>
        <begin position="576"/>
        <end position="608"/>
    </location>
</feature>